<reference evidence="1 2" key="1">
    <citation type="journal article" date="2021" name="Genome Biol.">
        <title>AFLAP: assembly-free linkage analysis pipeline using k-mers from genome sequencing data.</title>
        <authorList>
            <person name="Fletcher K."/>
            <person name="Zhang L."/>
            <person name="Gil J."/>
            <person name="Han R."/>
            <person name="Cavanaugh K."/>
            <person name="Michelmore R."/>
        </authorList>
    </citation>
    <scope>NUCLEOTIDE SEQUENCE [LARGE SCALE GENOMIC DNA]</scope>
    <source>
        <strain evidence="1 2">SF5</strain>
    </source>
</reference>
<evidence type="ECO:0000313" key="2">
    <source>
        <dbReference type="Proteomes" id="UP000294530"/>
    </source>
</evidence>
<protein>
    <submittedName>
        <fullName evidence="1">Uncharacterized protein</fullName>
    </submittedName>
</protein>
<comment type="caution">
    <text evidence="1">The sequence shown here is derived from an EMBL/GenBank/DDBJ whole genome shotgun (WGS) entry which is preliminary data.</text>
</comment>
<dbReference type="Proteomes" id="UP000294530">
    <property type="component" value="Unassembled WGS sequence"/>
</dbReference>
<dbReference type="OrthoDB" id="155064at2759"/>
<keyword evidence="2" id="KW-1185">Reference proteome</keyword>
<accession>A0A976FHW3</accession>
<name>A0A976FHW3_BRELC</name>
<gene>
    <name evidence="1" type="ORF">CCR75_008529</name>
</gene>
<proteinExistence type="predicted"/>
<sequence length="305" mass="33793">MSCEEELVNVRPLNEAQSKYRLCTAWRLAATAAFGSLLVITQGTNSTHHLHAHIAKHQILRNLQEQPALRLTFELKRKAMYVHGASTFDVIATPAPKRSINDKRMAFNGIASFVKEGNVHEYSLVDGMSYYTHRPSGLAASVAQSTCLPAGTIPPIGSALDAIKNARTFVQTSADNRKCPDSSVMLFEFAGEDFFLCADHFWAPNVGFQIFGKHVDIHVKYEQTVPEIVAPRVPTASINACKQVSFGDRVTPSLPSMLTRSLSEWSHRALRAEFNLFKDMWDLVTDESSCSCKGVKRASRMSTTV</sequence>
<organism evidence="1 2">
    <name type="scientific">Bremia lactucae</name>
    <name type="common">Lettuce downy mildew</name>
    <dbReference type="NCBI Taxonomy" id="4779"/>
    <lineage>
        <taxon>Eukaryota</taxon>
        <taxon>Sar</taxon>
        <taxon>Stramenopiles</taxon>
        <taxon>Oomycota</taxon>
        <taxon>Peronosporomycetes</taxon>
        <taxon>Peronosporales</taxon>
        <taxon>Peronosporaceae</taxon>
        <taxon>Bremia</taxon>
    </lineage>
</organism>
<dbReference type="AlphaFoldDB" id="A0A976FHW3"/>
<dbReference type="EMBL" id="SHOA02000014">
    <property type="protein sequence ID" value="TDH66861.1"/>
    <property type="molecule type" value="Genomic_DNA"/>
</dbReference>
<dbReference type="GeneID" id="94352252"/>
<evidence type="ECO:0000313" key="1">
    <source>
        <dbReference type="EMBL" id="TDH66861.1"/>
    </source>
</evidence>
<dbReference type="RefSeq" id="XP_067816360.1">
    <property type="nucleotide sequence ID" value="XM_067966581.1"/>
</dbReference>
<dbReference type="KEGG" id="blac:94352252"/>